<proteinExistence type="predicted"/>
<gene>
    <name evidence="1" type="ORF">QE152_g25254</name>
</gene>
<evidence type="ECO:0000313" key="2">
    <source>
        <dbReference type="Proteomes" id="UP001458880"/>
    </source>
</evidence>
<dbReference type="EMBL" id="JASPKY010000273">
    <property type="protein sequence ID" value="KAK9711798.1"/>
    <property type="molecule type" value="Genomic_DNA"/>
</dbReference>
<name>A0AAW1K2M5_POPJA</name>
<comment type="caution">
    <text evidence="1">The sequence shown here is derived from an EMBL/GenBank/DDBJ whole genome shotgun (WGS) entry which is preliminary data.</text>
</comment>
<accession>A0AAW1K2M5</accession>
<keyword evidence="2" id="KW-1185">Reference proteome</keyword>
<dbReference type="AlphaFoldDB" id="A0AAW1K2M5"/>
<protein>
    <submittedName>
        <fullName evidence="1">Uncharacterized protein</fullName>
    </submittedName>
</protein>
<organism evidence="1 2">
    <name type="scientific">Popillia japonica</name>
    <name type="common">Japanese beetle</name>
    <dbReference type="NCBI Taxonomy" id="7064"/>
    <lineage>
        <taxon>Eukaryota</taxon>
        <taxon>Metazoa</taxon>
        <taxon>Ecdysozoa</taxon>
        <taxon>Arthropoda</taxon>
        <taxon>Hexapoda</taxon>
        <taxon>Insecta</taxon>
        <taxon>Pterygota</taxon>
        <taxon>Neoptera</taxon>
        <taxon>Endopterygota</taxon>
        <taxon>Coleoptera</taxon>
        <taxon>Polyphaga</taxon>
        <taxon>Scarabaeiformia</taxon>
        <taxon>Scarabaeidae</taxon>
        <taxon>Rutelinae</taxon>
        <taxon>Popillia</taxon>
    </lineage>
</organism>
<sequence>MKAASFKSNLSAETFEELEDTFDFEDTQQKPEKDAYVWWNSKIKRTSTTLQEYLLTEKDTEGDYEVSYLRKTKNCFVYPTVPDLAVVKEKDIKRMLPTISGQTKRLNAFINFGLSFDNVDIR</sequence>
<dbReference type="Proteomes" id="UP001458880">
    <property type="component" value="Unassembled WGS sequence"/>
</dbReference>
<evidence type="ECO:0000313" key="1">
    <source>
        <dbReference type="EMBL" id="KAK9711798.1"/>
    </source>
</evidence>
<reference evidence="1 2" key="1">
    <citation type="journal article" date="2024" name="BMC Genomics">
        <title>De novo assembly and annotation of Popillia japonica's genome with initial clues to its potential as an invasive pest.</title>
        <authorList>
            <person name="Cucini C."/>
            <person name="Boschi S."/>
            <person name="Funari R."/>
            <person name="Cardaioli E."/>
            <person name="Iannotti N."/>
            <person name="Marturano G."/>
            <person name="Paoli F."/>
            <person name="Bruttini M."/>
            <person name="Carapelli A."/>
            <person name="Frati F."/>
            <person name="Nardi F."/>
        </authorList>
    </citation>
    <scope>NUCLEOTIDE SEQUENCE [LARGE SCALE GENOMIC DNA]</scope>
    <source>
        <strain evidence="1">DMR45628</strain>
    </source>
</reference>